<accession>A0A0D8ZMJ7</accession>
<evidence type="ECO:0000313" key="2">
    <source>
        <dbReference type="Proteomes" id="UP000032452"/>
    </source>
</evidence>
<dbReference type="Proteomes" id="UP000032452">
    <property type="component" value="Unassembled WGS sequence"/>
</dbReference>
<keyword evidence="2" id="KW-1185">Reference proteome</keyword>
<dbReference type="EMBL" id="JYON01000028">
    <property type="protein sequence ID" value="KJH70058.1"/>
    <property type="molecule type" value="Genomic_DNA"/>
</dbReference>
<name>A0A0D8ZMJ7_9CYAN</name>
<proteinExistence type="predicted"/>
<sequence length="172" mass="20019">MNKPVQILEKEIQQLKSTLFLSEIVASLDALAISLLISTWTQSFLENIYIPNENKTRLATLILIGLTRGTVVRIANDAFFSKDLELRKIELDKLSVEDDRQEPKTIIEEISIKLLRPILWFNIEVIKVLMTAVIDFLSLIKYLKNFPWGQNKTKIKYWSEAKTAYMKKYLQI</sequence>
<organism evidence="1 2">
    <name type="scientific">Aliterella atlantica CENA595</name>
    <dbReference type="NCBI Taxonomy" id="1618023"/>
    <lineage>
        <taxon>Bacteria</taxon>
        <taxon>Bacillati</taxon>
        <taxon>Cyanobacteriota</taxon>
        <taxon>Cyanophyceae</taxon>
        <taxon>Chroococcidiopsidales</taxon>
        <taxon>Aliterellaceae</taxon>
        <taxon>Aliterella</taxon>
    </lineage>
</organism>
<reference evidence="1 2" key="1">
    <citation type="submission" date="2015-02" db="EMBL/GenBank/DDBJ databases">
        <title>Draft genome of a novel marine cyanobacterium (Chroococcales) isolated from South Atlantic Ocean.</title>
        <authorList>
            <person name="Rigonato J."/>
            <person name="Alvarenga D.O."/>
            <person name="Branco L.H."/>
            <person name="Varani A.M."/>
            <person name="Brandini F.P."/>
            <person name="Fiore M.F."/>
        </authorList>
    </citation>
    <scope>NUCLEOTIDE SEQUENCE [LARGE SCALE GENOMIC DNA]</scope>
    <source>
        <strain evidence="1 2">CENA595</strain>
    </source>
</reference>
<evidence type="ECO:0000313" key="1">
    <source>
        <dbReference type="EMBL" id="KJH70058.1"/>
    </source>
</evidence>
<gene>
    <name evidence="1" type="ORF">UH38_20100</name>
</gene>
<protein>
    <submittedName>
        <fullName evidence="1">Uncharacterized protein</fullName>
    </submittedName>
</protein>
<dbReference type="RefSeq" id="WP_045056484.1">
    <property type="nucleotide sequence ID" value="NZ_CAWMDP010000024.1"/>
</dbReference>
<comment type="caution">
    <text evidence="1">The sequence shown here is derived from an EMBL/GenBank/DDBJ whole genome shotgun (WGS) entry which is preliminary data.</text>
</comment>
<dbReference type="AlphaFoldDB" id="A0A0D8ZMJ7"/>